<reference evidence="1 4" key="2">
    <citation type="submission" date="2019-10" db="EMBL/GenBank/DDBJ databases">
        <title>Prolixibacter strains distinguished by the presence of nitrate reductase genes were adept at nitrate-dependent anaerobic corrosion of metallic iron and carbon steel.</title>
        <authorList>
            <person name="Iino T."/>
            <person name="Shono N."/>
            <person name="Ito K."/>
            <person name="Nakamura R."/>
            <person name="Sueoka K."/>
            <person name="Harayama S."/>
            <person name="Ohkuma M."/>
        </authorList>
    </citation>
    <scope>NUCLEOTIDE SEQUENCE [LARGE SCALE GENOMIC DNA]</scope>
    <source>
        <strain evidence="1 4">MIC1-1</strain>
    </source>
</reference>
<evidence type="ECO:0000313" key="2">
    <source>
        <dbReference type="EMBL" id="PSK84789.1"/>
    </source>
</evidence>
<accession>A0A2P8CIL9</accession>
<protein>
    <submittedName>
        <fullName evidence="2">OST-HTH/LOTUS domain-containing protein</fullName>
    </submittedName>
</protein>
<dbReference type="InterPro" id="IPR041966">
    <property type="entry name" value="LOTUS-like"/>
</dbReference>
<dbReference type="RefSeq" id="WP_106541355.1">
    <property type="nucleotide sequence ID" value="NZ_BLAU01000001.1"/>
</dbReference>
<proteinExistence type="predicted"/>
<evidence type="ECO:0000313" key="3">
    <source>
        <dbReference type="Proteomes" id="UP000240621"/>
    </source>
</evidence>
<dbReference type="CDD" id="cd10146">
    <property type="entry name" value="LabA_like_C"/>
    <property type="match status" value="1"/>
</dbReference>
<dbReference type="Gene3D" id="3.30.420.610">
    <property type="entry name" value="LOTUS domain-like"/>
    <property type="match status" value="1"/>
</dbReference>
<reference evidence="2 3" key="1">
    <citation type="submission" date="2018-03" db="EMBL/GenBank/DDBJ databases">
        <title>Genomic Encyclopedia of Archaeal and Bacterial Type Strains, Phase II (KMG-II): from individual species to whole genera.</title>
        <authorList>
            <person name="Goeker M."/>
        </authorList>
    </citation>
    <scope>NUCLEOTIDE SEQUENCE [LARGE SCALE GENOMIC DNA]</scope>
    <source>
        <strain evidence="2 3">DSM 27267</strain>
    </source>
</reference>
<comment type="caution">
    <text evidence="2">The sequence shown here is derived from an EMBL/GenBank/DDBJ whole genome shotgun (WGS) entry which is preliminary data.</text>
</comment>
<dbReference type="Proteomes" id="UP000240621">
    <property type="component" value="Unassembled WGS sequence"/>
</dbReference>
<dbReference type="Proteomes" id="UP000396862">
    <property type="component" value="Unassembled WGS sequence"/>
</dbReference>
<dbReference type="EMBL" id="PYGC01000002">
    <property type="protein sequence ID" value="PSK84789.1"/>
    <property type="molecule type" value="Genomic_DNA"/>
</dbReference>
<keyword evidence="4" id="KW-1185">Reference proteome</keyword>
<name>A0A2P8CIL9_9BACT</name>
<dbReference type="OrthoDB" id="982776at2"/>
<evidence type="ECO:0000313" key="1">
    <source>
        <dbReference type="EMBL" id="GET20954.1"/>
    </source>
</evidence>
<dbReference type="EMBL" id="BLAU01000001">
    <property type="protein sequence ID" value="GET20954.1"/>
    <property type="molecule type" value="Genomic_DNA"/>
</dbReference>
<gene>
    <name evidence="2" type="ORF">CLV93_102580</name>
    <name evidence="1" type="ORF">JCM18694_12000</name>
</gene>
<organism evidence="2 3">
    <name type="scientific">Prolixibacter denitrificans</name>
    <dbReference type="NCBI Taxonomy" id="1541063"/>
    <lineage>
        <taxon>Bacteria</taxon>
        <taxon>Pseudomonadati</taxon>
        <taxon>Bacteroidota</taxon>
        <taxon>Bacteroidia</taxon>
        <taxon>Marinilabiliales</taxon>
        <taxon>Prolixibacteraceae</taxon>
        <taxon>Prolixibacter</taxon>
    </lineage>
</organism>
<evidence type="ECO:0000313" key="4">
    <source>
        <dbReference type="Proteomes" id="UP000396862"/>
    </source>
</evidence>
<dbReference type="AlphaFoldDB" id="A0A2P8CIL9"/>
<sequence>MENVENEKALTEAITACTNEDGWANLAEIGGVLRENGVKYGKLSKFISRFPELVETRIDESRQPPVVYARLINQT</sequence>